<keyword evidence="5" id="KW-0539">Nucleus</keyword>
<dbReference type="EMBL" id="KI631751">
    <property type="protein sequence ID" value="EYU26113.1"/>
    <property type="molecule type" value="Genomic_DNA"/>
</dbReference>
<dbReference type="Proteomes" id="UP000030748">
    <property type="component" value="Unassembled WGS sequence"/>
</dbReference>
<keyword evidence="8" id="KW-1185">Reference proteome</keyword>
<gene>
    <name evidence="7" type="ORF">MIMGU_mgv1a025604mg</name>
</gene>
<dbReference type="InterPro" id="IPR003340">
    <property type="entry name" value="B3_DNA-bd"/>
</dbReference>
<dbReference type="PANTHER" id="PTHR31391:SF101">
    <property type="entry name" value="B3 DOMAIN-CONTAINING PROTEIN OS01G0234100"/>
    <property type="match status" value="1"/>
</dbReference>
<evidence type="ECO:0000256" key="4">
    <source>
        <dbReference type="ARBA" id="ARBA00023163"/>
    </source>
</evidence>
<keyword evidence="2" id="KW-0805">Transcription regulation</keyword>
<accession>A0A022QFU5</accession>
<dbReference type="GO" id="GO:0005634">
    <property type="term" value="C:nucleus"/>
    <property type="evidence" value="ECO:0007669"/>
    <property type="project" value="UniProtKB-SubCell"/>
</dbReference>
<evidence type="ECO:0000256" key="2">
    <source>
        <dbReference type="ARBA" id="ARBA00023015"/>
    </source>
</evidence>
<evidence type="ECO:0000259" key="6">
    <source>
        <dbReference type="PROSITE" id="PS50863"/>
    </source>
</evidence>
<sequence>MERAEEVQRNLPKKFPSFVKLMLRSHVTQGFWLGLPNKFCRDYLPKNDEKIVLVDANEKGYDTKYLAGRTGLSGGWRAFSIEHNLLEGDVVVFHLIEPCKFKLYIVRARRLTEVDGAMSLVNLDSHPEPIKACTDDAEIADGIKFSESRLDFKYVNCFQDFSIHLDGGLVIDSEVPRHQKKKYYDLCRSQNTFLHENLVRGLNTKLAAGIISETVNIADAIRASTTPHEHLESWDKTLKAFEDLGMSVGPLRARIREMMSLYRDSRARIELMRKERAEAEGVMKELSQRLSNVKTCVDKYDAIIDDLINARNEGLGSKFEEIACAPW</sequence>
<organism evidence="7 8">
    <name type="scientific">Erythranthe guttata</name>
    <name type="common">Yellow monkey flower</name>
    <name type="synonym">Mimulus guttatus</name>
    <dbReference type="NCBI Taxonomy" id="4155"/>
    <lineage>
        <taxon>Eukaryota</taxon>
        <taxon>Viridiplantae</taxon>
        <taxon>Streptophyta</taxon>
        <taxon>Embryophyta</taxon>
        <taxon>Tracheophyta</taxon>
        <taxon>Spermatophyta</taxon>
        <taxon>Magnoliopsida</taxon>
        <taxon>eudicotyledons</taxon>
        <taxon>Gunneridae</taxon>
        <taxon>Pentapetalae</taxon>
        <taxon>asterids</taxon>
        <taxon>lamiids</taxon>
        <taxon>Lamiales</taxon>
        <taxon>Phrymaceae</taxon>
        <taxon>Erythranthe</taxon>
    </lineage>
</organism>
<dbReference type="SUPFAM" id="SSF101936">
    <property type="entry name" value="DNA-binding pseudobarrel domain"/>
    <property type="match status" value="1"/>
</dbReference>
<proteinExistence type="predicted"/>
<dbReference type="InterPro" id="IPR015300">
    <property type="entry name" value="DNA-bd_pseudobarrel_sf"/>
</dbReference>
<name>A0A022QFU5_ERYGU</name>
<dbReference type="SMART" id="SM01019">
    <property type="entry name" value="B3"/>
    <property type="match status" value="1"/>
</dbReference>
<evidence type="ECO:0000313" key="7">
    <source>
        <dbReference type="EMBL" id="EYU26113.1"/>
    </source>
</evidence>
<protein>
    <recommendedName>
        <fullName evidence="6">TF-B3 domain-containing protein</fullName>
    </recommendedName>
</protein>
<dbReference type="GO" id="GO:0003677">
    <property type="term" value="F:DNA binding"/>
    <property type="evidence" value="ECO:0007669"/>
    <property type="project" value="UniProtKB-KW"/>
</dbReference>
<feature type="domain" description="TF-B3" evidence="6">
    <location>
        <begin position="18"/>
        <end position="109"/>
    </location>
</feature>
<keyword evidence="3" id="KW-0238">DNA-binding</keyword>
<evidence type="ECO:0000256" key="5">
    <source>
        <dbReference type="ARBA" id="ARBA00023242"/>
    </source>
</evidence>
<dbReference type="AlphaFoldDB" id="A0A022QFU5"/>
<comment type="subcellular location">
    <subcellularLocation>
        <location evidence="1">Nucleus</location>
    </subcellularLocation>
</comment>
<dbReference type="InterPro" id="IPR044837">
    <property type="entry name" value="REM16-like"/>
</dbReference>
<dbReference type="Pfam" id="PF02362">
    <property type="entry name" value="B3"/>
    <property type="match status" value="1"/>
</dbReference>
<evidence type="ECO:0000313" key="8">
    <source>
        <dbReference type="Proteomes" id="UP000030748"/>
    </source>
</evidence>
<dbReference type="PROSITE" id="PS50863">
    <property type="entry name" value="B3"/>
    <property type="match status" value="1"/>
</dbReference>
<dbReference type="Gene3D" id="2.40.330.10">
    <property type="entry name" value="DNA-binding pseudobarrel domain"/>
    <property type="match status" value="1"/>
</dbReference>
<reference evidence="7 8" key="1">
    <citation type="journal article" date="2013" name="Proc. Natl. Acad. Sci. U.S.A.">
        <title>Fine-scale variation in meiotic recombination in Mimulus inferred from population shotgun sequencing.</title>
        <authorList>
            <person name="Hellsten U."/>
            <person name="Wright K.M."/>
            <person name="Jenkins J."/>
            <person name="Shu S."/>
            <person name="Yuan Y."/>
            <person name="Wessler S.R."/>
            <person name="Schmutz J."/>
            <person name="Willis J.H."/>
            <person name="Rokhsar D.S."/>
        </authorList>
    </citation>
    <scope>NUCLEOTIDE SEQUENCE [LARGE SCALE GENOMIC DNA]</scope>
    <source>
        <strain evidence="8">cv. DUN x IM62</strain>
    </source>
</reference>
<keyword evidence="4" id="KW-0804">Transcription</keyword>
<dbReference type="STRING" id="4155.A0A022QFU5"/>
<evidence type="ECO:0000256" key="3">
    <source>
        <dbReference type="ARBA" id="ARBA00023125"/>
    </source>
</evidence>
<dbReference type="PANTHER" id="PTHR31391">
    <property type="entry name" value="B3 DOMAIN-CONTAINING PROTEIN OS11G0197600-RELATED"/>
    <property type="match status" value="1"/>
</dbReference>
<dbReference type="CDD" id="cd10017">
    <property type="entry name" value="B3_DNA"/>
    <property type="match status" value="1"/>
</dbReference>
<evidence type="ECO:0000256" key="1">
    <source>
        <dbReference type="ARBA" id="ARBA00004123"/>
    </source>
</evidence>